<comment type="function">
    <text evidence="6">Accessory subunit of the DNA polymerase alpha complex (also known as the alpha DNA polymerase-primase complex) which plays an essential role in the initiation of DNA synthesis.</text>
</comment>
<dbReference type="InterPro" id="IPR007185">
    <property type="entry name" value="DNA_pol_a/d/e_bsu"/>
</dbReference>
<dbReference type="GO" id="GO:0003677">
    <property type="term" value="F:DNA binding"/>
    <property type="evidence" value="ECO:0007669"/>
    <property type="project" value="InterPro"/>
</dbReference>
<feature type="domain" description="DNA polymerase alpha/delta/epsilon subunit B" evidence="7">
    <location>
        <begin position="312"/>
        <end position="538"/>
    </location>
</feature>
<dbReference type="PANTHER" id="PTHR23061:SF12">
    <property type="entry name" value="DNA POLYMERASE ALPHA SUBUNIT B"/>
    <property type="match status" value="1"/>
</dbReference>
<dbReference type="OrthoDB" id="336885at2759"/>
<protein>
    <recommendedName>
        <fullName evidence="3 6">DNA polymerase alpha subunit B</fullName>
    </recommendedName>
</protein>
<evidence type="ECO:0000256" key="6">
    <source>
        <dbReference type="PIRNR" id="PIRNR018300"/>
    </source>
</evidence>
<evidence type="ECO:0000313" key="9">
    <source>
        <dbReference type="EMBL" id="KAF5355229.1"/>
    </source>
</evidence>
<comment type="similarity">
    <text evidence="2 6">Belongs to the DNA polymerase alpha subunit B family.</text>
</comment>
<dbReference type="PIRSF" id="PIRSF018300">
    <property type="entry name" value="DNA_pol_alph_2"/>
    <property type="match status" value="1"/>
</dbReference>
<dbReference type="GO" id="GO:0006270">
    <property type="term" value="P:DNA replication initiation"/>
    <property type="evidence" value="ECO:0007669"/>
    <property type="project" value="TreeGrafter"/>
</dbReference>
<evidence type="ECO:0000256" key="3">
    <source>
        <dbReference type="ARBA" id="ARBA00018596"/>
    </source>
</evidence>
<keyword evidence="5 6" id="KW-0539">Nucleus</keyword>
<name>A0A8H5G002_9AGAR</name>
<accession>A0A8H5G002</accession>
<sequence>MSSKTGLADEIRQRMGEQVASDAKLMAECLNICDIYNITAEDLQYRWEAVTYNSAAPSRALEVRFTADTLQTVKQDLSRNSSADVTRKTNTRGNATALANAAMKRKVPAFMNRNQAPKREDGVVKMEAVDGGVGASYDDAVASTSAVAFEGPKREEWKERAYRYMYEKPGERGEVLDDRIDEIAELIREYYKIPEFGDPSASTDEEVVVVGRIVHDQENLSSGAKLTDTNLAVESSRMLSNGVRVPLRLEAGLKVRGCAQGAGGFGLFPGAIIGLRGKNGGGGWFSVSEIIAPPPMKSTPPLKRDPGSFSMYIGSGPFTPDANLDYSSWKALLKILKQTKPAVVVLIGPFVDCKHPMFESGEVDEGPLTFFRRVFLEPLRDFLASSPLSIVALIPSIRDLISSHVVFPQCELGPEASLSNQPRIKLLPNPAVFSLNGIRFSASSVDVLFHLRTQELLKRGEEVGPVVPLSPDDSGSDAMGNLCRHILQQRSFYPIFPVPLDVSSDVNLDVTHSKTLSLEENPPDVLILPSSKLKQFSKRVQTTRVVNPSSLLKNVYATVSVSSSGIEADVIKMEE</sequence>
<comment type="subcellular location">
    <subcellularLocation>
        <location evidence="1 6">Nucleus</location>
    </subcellularLocation>
</comment>
<comment type="caution">
    <text evidence="9">The sequence shown here is derived from an EMBL/GenBank/DDBJ whole genome shotgun (WGS) entry which is preliminary data.</text>
</comment>
<organism evidence="9 10">
    <name type="scientific">Tetrapyrgos nigripes</name>
    <dbReference type="NCBI Taxonomy" id="182062"/>
    <lineage>
        <taxon>Eukaryota</taxon>
        <taxon>Fungi</taxon>
        <taxon>Dikarya</taxon>
        <taxon>Basidiomycota</taxon>
        <taxon>Agaricomycotina</taxon>
        <taxon>Agaricomycetes</taxon>
        <taxon>Agaricomycetidae</taxon>
        <taxon>Agaricales</taxon>
        <taxon>Marasmiineae</taxon>
        <taxon>Marasmiaceae</taxon>
        <taxon>Tetrapyrgos</taxon>
    </lineage>
</organism>
<dbReference type="InterPro" id="IPR016722">
    <property type="entry name" value="DNA_pol_alpha_bsu"/>
</dbReference>
<dbReference type="EMBL" id="JAACJM010000057">
    <property type="protein sequence ID" value="KAF5355229.1"/>
    <property type="molecule type" value="Genomic_DNA"/>
</dbReference>
<feature type="domain" description="DNA polymerase alpha subunit B OB" evidence="8">
    <location>
        <begin position="174"/>
        <end position="291"/>
    </location>
</feature>
<dbReference type="AlphaFoldDB" id="A0A8H5G002"/>
<evidence type="ECO:0000256" key="2">
    <source>
        <dbReference type="ARBA" id="ARBA00007299"/>
    </source>
</evidence>
<evidence type="ECO:0000256" key="4">
    <source>
        <dbReference type="ARBA" id="ARBA00022705"/>
    </source>
</evidence>
<evidence type="ECO:0000256" key="5">
    <source>
        <dbReference type="ARBA" id="ARBA00023242"/>
    </source>
</evidence>
<gene>
    <name evidence="9" type="ORF">D9758_005997</name>
</gene>
<dbReference type="PANTHER" id="PTHR23061">
    <property type="entry name" value="DNA POLYMERASE 2 ALPHA 70 KDA SUBUNIT"/>
    <property type="match status" value="1"/>
</dbReference>
<proteinExistence type="inferred from homology"/>
<dbReference type="Pfam" id="PF22062">
    <property type="entry name" value="OB_DPOA2"/>
    <property type="match status" value="1"/>
</dbReference>
<keyword evidence="10" id="KW-1185">Reference proteome</keyword>
<dbReference type="Proteomes" id="UP000559256">
    <property type="component" value="Unassembled WGS sequence"/>
</dbReference>
<evidence type="ECO:0000256" key="1">
    <source>
        <dbReference type="ARBA" id="ARBA00004123"/>
    </source>
</evidence>
<reference evidence="9 10" key="1">
    <citation type="journal article" date="2020" name="ISME J.">
        <title>Uncovering the hidden diversity of litter-decomposition mechanisms in mushroom-forming fungi.</title>
        <authorList>
            <person name="Floudas D."/>
            <person name="Bentzer J."/>
            <person name="Ahren D."/>
            <person name="Johansson T."/>
            <person name="Persson P."/>
            <person name="Tunlid A."/>
        </authorList>
    </citation>
    <scope>NUCLEOTIDE SEQUENCE [LARGE SCALE GENOMIC DNA]</scope>
    <source>
        <strain evidence="9 10">CBS 291.85</strain>
    </source>
</reference>
<dbReference type="GO" id="GO:0005658">
    <property type="term" value="C:alpha DNA polymerase:primase complex"/>
    <property type="evidence" value="ECO:0007669"/>
    <property type="project" value="TreeGrafter"/>
</dbReference>
<dbReference type="Pfam" id="PF04042">
    <property type="entry name" value="DNA_pol_E_B"/>
    <property type="match status" value="1"/>
</dbReference>
<dbReference type="Gene3D" id="3.60.21.60">
    <property type="match status" value="2"/>
</dbReference>
<evidence type="ECO:0000313" key="10">
    <source>
        <dbReference type="Proteomes" id="UP000559256"/>
    </source>
</evidence>
<evidence type="ECO:0000259" key="7">
    <source>
        <dbReference type="Pfam" id="PF04042"/>
    </source>
</evidence>
<dbReference type="InterPro" id="IPR054300">
    <property type="entry name" value="OB_DPOA2"/>
</dbReference>
<keyword evidence="4 6" id="KW-0235">DNA replication</keyword>
<evidence type="ECO:0000259" key="8">
    <source>
        <dbReference type="Pfam" id="PF22062"/>
    </source>
</evidence>